<sequence length="263" mass="28201">MSNRPISALQQSSIANRSSTSLITPQLTSLSDPPTKQVDAHLLEFLTAEVIRLLIDSEAAARARHAAQEQLVEADLLAHKTGSISLKETSTARPAAEKTAAEKEEVDSAVRTRLDGMGFKVGWALSERLARDRPRFPSTPAPVSSTTPASASPLAPVPDPLETVKFICKDVWIALYDKQVDNLRTNHRGVYVLHDNAFRPLAKVSGSGDDKEVARMVQFILAFPAGVIRGALANLGISCTVSGESLGLPQSTFQIKTVKPGAV</sequence>
<dbReference type="GO" id="GO:0030008">
    <property type="term" value="C:TRAPP complex"/>
    <property type="evidence" value="ECO:0007669"/>
    <property type="project" value="TreeGrafter"/>
</dbReference>
<dbReference type="GO" id="GO:0005802">
    <property type="term" value="C:trans-Golgi network"/>
    <property type="evidence" value="ECO:0007669"/>
    <property type="project" value="TreeGrafter"/>
</dbReference>
<dbReference type="InParanoid" id="A0A1Y2FYB1"/>
<protein>
    <submittedName>
        <fullName evidence="3">NO signaling/Golgi transport ligand-binding domain-containing protein</fullName>
    </submittedName>
</protein>
<dbReference type="AlphaFoldDB" id="A0A1Y2FYB1"/>
<feature type="compositionally biased region" description="Low complexity" evidence="2">
    <location>
        <begin position="141"/>
        <end position="154"/>
    </location>
</feature>
<reference evidence="3 4" key="1">
    <citation type="submission" date="2016-07" db="EMBL/GenBank/DDBJ databases">
        <title>Pervasive Adenine N6-methylation of Active Genes in Fungi.</title>
        <authorList>
            <consortium name="DOE Joint Genome Institute"/>
            <person name="Mondo S.J."/>
            <person name="Dannebaum R.O."/>
            <person name="Kuo R.C."/>
            <person name="Labutti K."/>
            <person name="Haridas S."/>
            <person name="Kuo A."/>
            <person name="Salamov A."/>
            <person name="Ahrendt S.R."/>
            <person name="Lipzen A."/>
            <person name="Sullivan W."/>
            <person name="Andreopoulos W.B."/>
            <person name="Clum A."/>
            <person name="Lindquist E."/>
            <person name="Daum C."/>
            <person name="Ramamoorthy G.K."/>
            <person name="Gryganskyi A."/>
            <person name="Culley D."/>
            <person name="Magnuson J.K."/>
            <person name="James T.Y."/>
            <person name="O'Malley M.A."/>
            <person name="Stajich J.E."/>
            <person name="Spatafora J.W."/>
            <person name="Visel A."/>
            <person name="Grigoriev I.V."/>
        </authorList>
    </citation>
    <scope>NUCLEOTIDE SEQUENCE [LARGE SCALE GENOMIC DNA]</scope>
    <source>
        <strain evidence="3 4">62-1032</strain>
    </source>
</reference>
<dbReference type="FunCoup" id="A0A1Y2FYB1">
    <property type="interactions" value="18"/>
</dbReference>
<dbReference type="Pfam" id="PF04051">
    <property type="entry name" value="TRAPP"/>
    <property type="match status" value="1"/>
</dbReference>
<gene>
    <name evidence="3" type="ORF">BCR35DRAFT_300810</name>
</gene>
<comment type="caution">
    <text evidence="3">The sequence shown here is derived from an EMBL/GenBank/DDBJ whole genome shotgun (WGS) entry which is preliminary data.</text>
</comment>
<dbReference type="InterPro" id="IPR037992">
    <property type="entry name" value="TRAPPC6/Trs33"/>
</dbReference>
<organism evidence="3 4">
    <name type="scientific">Leucosporidium creatinivorum</name>
    <dbReference type="NCBI Taxonomy" id="106004"/>
    <lineage>
        <taxon>Eukaryota</taxon>
        <taxon>Fungi</taxon>
        <taxon>Dikarya</taxon>
        <taxon>Basidiomycota</taxon>
        <taxon>Pucciniomycotina</taxon>
        <taxon>Microbotryomycetes</taxon>
        <taxon>Leucosporidiales</taxon>
        <taxon>Leucosporidium</taxon>
    </lineage>
</organism>
<dbReference type="OrthoDB" id="941624at2759"/>
<dbReference type="GO" id="GO:0006888">
    <property type="term" value="P:endoplasmic reticulum to Golgi vesicle-mediated transport"/>
    <property type="evidence" value="ECO:0007669"/>
    <property type="project" value="TreeGrafter"/>
</dbReference>
<evidence type="ECO:0000256" key="1">
    <source>
        <dbReference type="ARBA" id="ARBA00006218"/>
    </source>
</evidence>
<proteinExistence type="inferred from homology"/>
<dbReference type="InterPro" id="IPR007194">
    <property type="entry name" value="TRAPP_component"/>
</dbReference>
<feature type="compositionally biased region" description="Basic and acidic residues" evidence="2">
    <location>
        <begin position="95"/>
        <end position="107"/>
    </location>
</feature>
<accession>A0A1Y2FYB1</accession>
<dbReference type="EMBL" id="MCGR01000007">
    <property type="protein sequence ID" value="ORY89030.1"/>
    <property type="molecule type" value="Genomic_DNA"/>
</dbReference>
<dbReference type="STRING" id="106004.A0A1Y2FYB1"/>
<feature type="region of interest" description="Disordered" evidence="2">
    <location>
        <begin position="133"/>
        <end position="155"/>
    </location>
</feature>
<dbReference type="Proteomes" id="UP000193467">
    <property type="component" value="Unassembled WGS sequence"/>
</dbReference>
<dbReference type="GO" id="GO:0005801">
    <property type="term" value="C:cis-Golgi network"/>
    <property type="evidence" value="ECO:0007669"/>
    <property type="project" value="TreeGrafter"/>
</dbReference>
<evidence type="ECO:0000313" key="3">
    <source>
        <dbReference type="EMBL" id="ORY89030.1"/>
    </source>
</evidence>
<comment type="similarity">
    <text evidence="1">Belongs to the TRAPP small subunits family. BET3 subfamily.</text>
</comment>
<evidence type="ECO:0000313" key="4">
    <source>
        <dbReference type="Proteomes" id="UP000193467"/>
    </source>
</evidence>
<dbReference type="Gene3D" id="3.30.1380.20">
    <property type="entry name" value="Trafficking protein particle complex subunit 3"/>
    <property type="match status" value="1"/>
</dbReference>
<dbReference type="CDD" id="cd14944">
    <property type="entry name" value="TRAPPC6A_Trs33"/>
    <property type="match status" value="1"/>
</dbReference>
<name>A0A1Y2FYB1_9BASI</name>
<dbReference type="SUPFAM" id="SSF111126">
    <property type="entry name" value="Ligand-binding domain in the NO signalling and Golgi transport"/>
    <property type="match status" value="1"/>
</dbReference>
<dbReference type="PANTHER" id="PTHR12817">
    <property type="entry name" value="TRAFFICKING PROTEIN PARTICLE COMPLEX SUBUNIT 6B"/>
    <property type="match status" value="1"/>
</dbReference>
<evidence type="ECO:0000256" key="2">
    <source>
        <dbReference type="SAM" id="MobiDB-lite"/>
    </source>
</evidence>
<dbReference type="PANTHER" id="PTHR12817:SF0">
    <property type="entry name" value="GEO08327P1"/>
    <property type="match status" value="1"/>
</dbReference>
<keyword evidence="4" id="KW-1185">Reference proteome</keyword>
<feature type="region of interest" description="Disordered" evidence="2">
    <location>
        <begin position="88"/>
        <end position="107"/>
    </location>
</feature>
<dbReference type="InterPro" id="IPR024096">
    <property type="entry name" value="NO_sig/Golgi_transp_ligand-bd"/>
</dbReference>